<dbReference type="AlphaFoldDB" id="A0A0F4GER0"/>
<sequence length="311" mass="33562">MATPPEQPWTIHEKNYLLAEIIKGAYPTPDVLLNLVRHMNVKPRWDDIPLPLGRSLNSCKAVYEELWRSHSMQSMAMPYTPTPLSAPMQPHKRPYQFEGSYSAGPSNREIRPRPAVVAGGAFYQQPSPNEPPPKRKRGRPTKAEAQAKAEAAAAMSGGDPGSATTSRSATQAAATFPPPPNPATSMRTEEPKPTTTVAARMPIAAMLTPNPQDKSSSHSGSSSGKRRRARSTKAEQDEFGTSREGAGQGGSRYESPFGRPGPEADDPPARTAVLRHREGHPDLLRAASPHPSSTTSAAPPSFHAHGQPRPR</sequence>
<feature type="region of interest" description="Disordered" evidence="1">
    <location>
        <begin position="82"/>
        <end position="311"/>
    </location>
</feature>
<dbReference type="Proteomes" id="UP000033647">
    <property type="component" value="Unassembled WGS sequence"/>
</dbReference>
<evidence type="ECO:0000313" key="3">
    <source>
        <dbReference type="Proteomes" id="UP000033647"/>
    </source>
</evidence>
<proteinExistence type="predicted"/>
<dbReference type="STRING" id="1047168.A0A0F4GER0"/>
<evidence type="ECO:0000313" key="2">
    <source>
        <dbReference type="EMBL" id="KJX94690.1"/>
    </source>
</evidence>
<gene>
    <name evidence="2" type="ORF">TI39_contig4165g00002</name>
</gene>
<dbReference type="EMBL" id="LAFY01004124">
    <property type="protein sequence ID" value="KJX94690.1"/>
    <property type="molecule type" value="Genomic_DNA"/>
</dbReference>
<keyword evidence="3" id="KW-1185">Reference proteome</keyword>
<organism evidence="2 3">
    <name type="scientific">Zymoseptoria brevis</name>
    <dbReference type="NCBI Taxonomy" id="1047168"/>
    <lineage>
        <taxon>Eukaryota</taxon>
        <taxon>Fungi</taxon>
        <taxon>Dikarya</taxon>
        <taxon>Ascomycota</taxon>
        <taxon>Pezizomycotina</taxon>
        <taxon>Dothideomycetes</taxon>
        <taxon>Dothideomycetidae</taxon>
        <taxon>Mycosphaerellales</taxon>
        <taxon>Mycosphaerellaceae</taxon>
        <taxon>Zymoseptoria</taxon>
    </lineage>
</organism>
<evidence type="ECO:0000256" key="1">
    <source>
        <dbReference type="SAM" id="MobiDB-lite"/>
    </source>
</evidence>
<comment type="caution">
    <text evidence="2">The sequence shown here is derived from an EMBL/GenBank/DDBJ whole genome shotgun (WGS) entry which is preliminary data.</text>
</comment>
<name>A0A0F4GER0_9PEZI</name>
<accession>A0A0F4GER0</accession>
<feature type="compositionally biased region" description="Low complexity" evidence="1">
    <location>
        <begin position="286"/>
        <end position="304"/>
    </location>
</feature>
<protein>
    <recommendedName>
        <fullName evidence="4">Myb-like domain-containing protein</fullName>
    </recommendedName>
</protein>
<reference evidence="2 3" key="1">
    <citation type="submission" date="2015-03" db="EMBL/GenBank/DDBJ databases">
        <title>RNA-seq based gene annotation and comparative genomics of four Zymoseptoria species reveal species-specific pathogenicity related genes and transposable element activity.</title>
        <authorList>
            <person name="Grandaubert J."/>
            <person name="Bhattacharyya A."/>
            <person name="Stukenbrock E.H."/>
        </authorList>
    </citation>
    <scope>NUCLEOTIDE SEQUENCE [LARGE SCALE GENOMIC DNA]</scope>
    <source>
        <strain evidence="2 3">Zb18110</strain>
    </source>
</reference>
<evidence type="ECO:0008006" key="4">
    <source>
        <dbReference type="Google" id="ProtNLM"/>
    </source>
</evidence>
<dbReference type="OrthoDB" id="5371646at2759"/>
<feature type="compositionally biased region" description="Low complexity" evidence="1">
    <location>
        <begin position="162"/>
        <end position="175"/>
    </location>
</feature>